<reference evidence="1" key="1">
    <citation type="submission" date="2017-05" db="UniProtKB">
        <authorList>
            <consortium name="EnsemblMetazoa"/>
        </authorList>
    </citation>
    <scope>IDENTIFICATION</scope>
</reference>
<dbReference type="InParanoid" id="A0A1X7V6U8"/>
<protein>
    <recommendedName>
        <fullName evidence="2">Helicase ATP-binding domain-containing protein</fullName>
    </recommendedName>
</protein>
<organism evidence="1">
    <name type="scientific">Amphimedon queenslandica</name>
    <name type="common">Sponge</name>
    <dbReference type="NCBI Taxonomy" id="400682"/>
    <lineage>
        <taxon>Eukaryota</taxon>
        <taxon>Metazoa</taxon>
        <taxon>Porifera</taxon>
        <taxon>Demospongiae</taxon>
        <taxon>Heteroscleromorpha</taxon>
        <taxon>Haplosclerida</taxon>
        <taxon>Niphatidae</taxon>
        <taxon>Amphimedon</taxon>
    </lineage>
</organism>
<evidence type="ECO:0008006" key="2">
    <source>
        <dbReference type="Google" id="ProtNLM"/>
    </source>
</evidence>
<dbReference type="Gene3D" id="3.40.50.300">
    <property type="entry name" value="P-loop containing nucleotide triphosphate hydrolases"/>
    <property type="match status" value="1"/>
</dbReference>
<sequence length="62" mass="7224">LTTVRIGDCEDEDSIIKGEYQLVFACPETTLVKQKWRRILGHDVYQERLEALVIDEAHCFQT</sequence>
<name>A0A1X7V6U8_AMPQE</name>
<proteinExistence type="predicted"/>
<dbReference type="AlphaFoldDB" id="A0A1X7V6U8"/>
<dbReference type="EnsemblMetazoa" id="Aqu2.1.35713_001">
    <property type="protein sequence ID" value="Aqu2.1.35713_001"/>
    <property type="gene ID" value="Aqu2.1.35713"/>
</dbReference>
<accession>A0A1X7V6U8</accession>
<evidence type="ECO:0000313" key="1">
    <source>
        <dbReference type="EnsemblMetazoa" id="Aqu2.1.35713_001"/>
    </source>
</evidence>
<dbReference type="InterPro" id="IPR027417">
    <property type="entry name" value="P-loop_NTPase"/>
</dbReference>